<keyword evidence="1" id="KW-0812">Transmembrane</keyword>
<evidence type="ECO:0000313" key="3">
    <source>
        <dbReference type="Proteomes" id="UP000198462"/>
    </source>
</evidence>
<dbReference type="Proteomes" id="UP000198462">
    <property type="component" value="Unassembled WGS sequence"/>
</dbReference>
<keyword evidence="1" id="KW-1133">Transmembrane helix</keyword>
<reference evidence="3" key="1">
    <citation type="submission" date="2017-05" db="EMBL/GenBank/DDBJ databases">
        <authorList>
            <person name="Lin X."/>
        </authorList>
    </citation>
    <scope>NUCLEOTIDE SEQUENCE [LARGE SCALE GENOMIC DNA]</scope>
    <source>
        <strain evidence="3">JLT2012</strain>
    </source>
</reference>
<proteinExistence type="predicted"/>
<feature type="transmembrane region" description="Helical" evidence="1">
    <location>
        <begin position="137"/>
        <end position="154"/>
    </location>
</feature>
<evidence type="ECO:0000313" key="2">
    <source>
        <dbReference type="EMBL" id="OWV34482.1"/>
    </source>
</evidence>
<accession>A0A219B7W8</accession>
<protein>
    <submittedName>
        <fullName evidence="2">Uncharacterized protein</fullName>
    </submittedName>
</protein>
<name>A0A219B7W8_9SPHN</name>
<evidence type="ECO:0000256" key="1">
    <source>
        <dbReference type="SAM" id="Phobius"/>
    </source>
</evidence>
<dbReference type="AlphaFoldDB" id="A0A219B7W8"/>
<sequence>MVVLLCGYAISEFFDFEISKQENECNQKLLGYYRLSTEALQMSAGYSSMEMDKDLVDIVLRLERLRMENALRAKGLSEDEVEALVSDFSQIIEENLDRDYQSDSIKLSNKSVAHDASIRRVMSECDDVGTLARISRYFNILLSFLIALISFHIGRTNREDVMERS</sequence>
<keyword evidence="3" id="KW-1185">Reference proteome</keyword>
<gene>
    <name evidence="2" type="ORF">B5C34_14135</name>
</gene>
<keyword evidence="1" id="KW-0472">Membrane</keyword>
<comment type="caution">
    <text evidence="2">The sequence shown here is derived from an EMBL/GenBank/DDBJ whole genome shotgun (WGS) entry which is preliminary data.</text>
</comment>
<organism evidence="2 3">
    <name type="scientific">Pacificimonas flava</name>
    <dbReference type="NCBI Taxonomy" id="1234595"/>
    <lineage>
        <taxon>Bacteria</taxon>
        <taxon>Pseudomonadati</taxon>
        <taxon>Pseudomonadota</taxon>
        <taxon>Alphaproteobacteria</taxon>
        <taxon>Sphingomonadales</taxon>
        <taxon>Sphingosinicellaceae</taxon>
        <taxon>Pacificimonas</taxon>
    </lineage>
</organism>
<dbReference type="EMBL" id="NFZT01000001">
    <property type="protein sequence ID" value="OWV34482.1"/>
    <property type="molecule type" value="Genomic_DNA"/>
</dbReference>